<comment type="similarity">
    <text evidence="2">Belongs to the major facilitator superfamily.</text>
</comment>
<keyword evidence="5 7" id="KW-1133">Transmembrane helix</keyword>
<evidence type="ECO:0000256" key="2">
    <source>
        <dbReference type="ARBA" id="ARBA00008335"/>
    </source>
</evidence>
<evidence type="ECO:0000313" key="9">
    <source>
        <dbReference type="EMBL" id="EIW78475.1"/>
    </source>
</evidence>
<name>A0A5M3MIK4_CONPW</name>
<dbReference type="InterPro" id="IPR020846">
    <property type="entry name" value="MFS_dom"/>
</dbReference>
<feature type="transmembrane region" description="Helical" evidence="7">
    <location>
        <begin position="146"/>
        <end position="165"/>
    </location>
</feature>
<dbReference type="PANTHER" id="PTHR23514:SF3">
    <property type="entry name" value="BYPASS OF STOP CODON PROTEIN 6"/>
    <property type="match status" value="1"/>
</dbReference>
<comment type="caution">
    <text evidence="9">The sequence shown here is derived from an EMBL/GenBank/DDBJ whole genome shotgun (WGS) entry which is preliminary data.</text>
</comment>
<feature type="transmembrane region" description="Helical" evidence="7">
    <location>
        <begin position="54"/>
        <end position="78"/>
    </location>
</feature>
<evidence type="ECO:0000256" key="7">
    <source>
        <dbReference type="SAM" id="Phobius"/>
    </source>
</evidence>
<dbReference type="OrthoDB" id="413079at2759"/>
<dbReference type="GeneID" id="19208123"/>
<dbReference type="InterPro" id="IPR011701">
    <property type="entry name" value="MFS"/>
</dbReference>
<dbReference type="PROSITE" id="PS50850">
    <property type="entry name" value="MFS"/>
    <property type="match status" value="1"/>
</dbReference>
<dbReference type="GO" id="GO:0012505">
    <property type="term" value="C:endomembrane system"/>
    <property type="evidence" value="ECO:0007669"/>
    <property type="project" value="UniProtKB-SubCell"/>
</dbReference>
<dbReference type="AlphaFoldDB" id="A0A5M3MIK4"/>
<evidence type="ECO:0000256" key="3">
    <source>
        <dbReference type="ARBA" id="ARBA00022448"/>
    </source>
</evidence>
<feature type="transmembrane region" description="Helical" evidence="7">
    <location>
        <begin position="261"/>
        <end position="282"/>
    </location>
</feature>
<feature type="transmembrane region" description="Helical" evidence="7">
    <location>
        <begin position="348"/>
        <end position="371"/>
    </location>
</feature>
<dbReference type="EMBL" id="JH711582">
    <property type="protein sequence ID" value="EIW78475.1"/>
    <property type="molecule type" value="Genomic_DNA"/>
</dbReference>
<evidence type="ECO:0000256" key="4">
    <source>
        <dbReference type="ARBA" id="ARBA00022692"/>
    </source>
</evidence>
<dbReference type="PANTHER" id="PTHR23514">
    <property type="entry name" value="BYPASS OF STOP CODON PROTEIN 6"/>
    <property type="match status" value="1"/>
</dbReference>
<keyword evidence="4 7" id="KW-0812">Transmembrane</keyword>
<dbReference type="InterPro" id="IPR036259">
    <property type="entry name" value="MFS_trans_sf"/>
</dbReference>
<dbReference type="SUPFAM" id="SSF103473">
    <property type="entry name" value="MFS general substrate transporter"/>
    <property type="match status" value="1"/>
</dbReference>
<reference evidence="10" key="1">
    <citation type="journal article" date="2012" name="Science">
        <title>The Paleozoic origin of enzymatic lignin decomposition reconstructed from 31 fungal genomes.</title>
        <authorList>
            <person name="Floudas D."/>
            <person name="Binder M."/>
            <person name="Riley R."/>
            <person name="Barry K."/>
            <person name="Blanchette R.A."/>
            <person name="Henrissat B."/>
            <person name="Martinez A.T."/>
            <person name="Otillar R."/>
            <person name="Spatafora J.W."/>
            <person name="Yadav J.S."/>
            <person name="Aerts A."/>
            <person name="Benoit I."/>
            <person name="Boyd A."/>
            <person name="Carlson A."/>
            <person name="Copeland A."/>
            <person name="Coutinho P.M."/>
            <person name="de Vries R.P."/>
            <person name="Ferreira P."/>
            <person name="Findley K."/>
            <person name="Foster B."/>
            <person name="Gaskell J."/>
            <person name="Glotzer D."/>
            <person name="Gorecki P."/>
            <person name="Heitman J."/>
            <person name="Hesse C."/>
            <person name="Hori C."/>
            <person name="Igarashi K."/>
            <person name="Jurgens J.A."/>
            <person name="Kallen N."/>
            <person name="Kersten P."/>
            <person name="Kohler A."/>
            <person name="Kuees U."/>
            <person name="Kumar T.K.A."/>
            <person name="Kuo A."/>
            <person name="LaButti K."/>
            <person name="Larrondo L.F."/>
            <person name="Lindquist E."/>
            <person name="Ling A."/>
            <person name="Lombard V."/>
            <person name="Lucas S."/>
            <person name="Lundell T."/>
            <person name="Martin R."/>
            <person name="McLaughlin D.J."/>
            <person name="Morgenstern I."/>
            <person name="Morin E."/>
            <person name="Murat C."/>
            <person name="Nagy L.G."/>
            <person name="Nolan M."/>
            <person name="Ohm R.A."/>
            <person name="Patyshakuliyeva A."/>
            <person name="Rokas A."/>
            <person name="Ruiz-Duenas F.J."/>
            <person name="Sabat G."/>
            <person name="Salamov A."/>
            <person name="Samejima M."/>
            <person name="Schmutz J."/>
            <person name="Slot J.C."/>
            <person name="St John F."/>
            <person name="Stenlid J."/>
            <person name="Sun H."/>
            <person name="Sun S."/>
            <person name="Syed K."/>
            <person name="Tsang A."/>
            <person name="Wiebenga A."/>
            <person name="Young D."/>
            <person name="Pisabarro A."/>
            <person name="Eastwood D.C."/>
            <person name="Martin F."/>
            <person name="Cullen D."/>
            <person name="Grigoriev I.V."/>
            <person name="Hibbett D.S."/>
        </authorList>
    </citation>
    <scope>NUCLEOTIDE SEQUENCE [LARGE SCALE GENOMIC DNA]</scope>
    <source>
        <strain evidence="10">RWD-64-598 SS2</strain>
    </source>
</reference>
<dbReference type="KEGG" id="cput:CONPUDRAFT_60951"/>
<comment type="subcellular location">
    <subcellularLocation>
        <location evidence="1">Endomembrane system</location>
        <topology evidence="1">Multi-pass membrane protein</topology>
    </subcellularLocation>
</comment>
<feature type="transmembrane region" description="Helical" evidence="7">
    <location>
        <begin position="383"/>
        <end position="401"/>
    </location>
</feature>
<sequence length="409" mass="43634">MGSVSSPQAPTKAQHIRSHVHLAALSMYLFVEGWNDASNGPLLPRIQKVYSVNYAVVSLLFVSACIGFVSGAISNVFLTEKLGFGKLIVLEGSALQAVGYAIQASAPPYPAFVSGYLIGGFGMALQNAQAVGYVAKMKDKAELKMAILMAVSAGALFSPLVATQFSTLPRWSFHFLTTLGLSLVNLVIYSVVFRFKNQDECLAQIGLTVGDRGNSSHSEFRQILTLKEVHLLALFILFYVGTEVTIGGWTITYIIDVRGGGASAGYISTGFFGGLMAGRLTLLWVNEKIGERRALIIYAVLAIALEFVVWFVPSLGGDAFAVAVIGLLMGPMYPIAMNHAGRVLPRWLLTGSIGWIAGVGQAGSALLPFMAGAIASKAGIRTLQPVLVGFMALMVGLWLLVPASSRRHD</sequence>
<keyword evidence="6 7" id="KW-0472">Membrane</keyword>
<dbReference type="Proteomes" id="UP000053558">
    <property type="component" value="Unassembled WGS sequence"/>
</dbReference>
<feature type="transmembrane region" description="Helical" evidence="7">
    <location>
        <begin position="171"/>
        <end position="192"/>
    </location>
</feature>
<evidence type="ECO:0000259" key="8">
    <source>
        <dbReference type="PROSITE" id="PS50850"/>
    </source>
</evidence>
<dbReference type="GO" id="GO:0016020">
    <property type="term" value="C:membrane"/>
    <property type="evidence" value="ECO:0007669"/>
    <property type="project" value="TreeGrafter"/>
</dbReference>
<dbReference type="RefSeq" id="XP_007771135.1">
    <property type="nucleotide sequence ID" value="XM_007772945.1"/>
</dbReference>
<dbReference type="InterPro" id="IPR051788">
    <property type="entry name" value="MFS_Transporter"/>
</dbReference>
<feature type="transmembrane region" description="Helical" evidence="7">
    <location>
        <begin position="294"/>
        <end position="313"/>
    </location>
</feature>
<dbReference type="Gene3D" id="1.20.1250.20">
    <property type="entry name" value="MFS general substrate transporter like domains"/>
    <property type="match status" value="2"/>
</dbReference>
<evidence type="ECO:0000313" key="10">
    <source>
        <dbReference type="Proteomes" id="UP000053558"/>
    </source>
</evidence>
<feature type="domain" description="Major facilitator superfamily (MFS) profile" evidence="8">
    <location>
        <begin position="21"/>
        <end position="407"/>
    </location>
</feature>
<dbReference type="Pfam" id="PF07690">
    <property type="entry name" value="MFS_1"/>
    <property type="match status" value="1"/>
</dbReference>
<feature type="transmembrane region" description="Helical" evidence="7">
    <location>
        <begin position="231"/>
        <end position="255"/>
    </location>
</feature>
<evidence type="ECO:0000256" key="1">
    <source>
        <dbReference type="ARBA" id="ARBA00004127"/>
    </source>
</evidence>
<accession>A0A5M3MIK4</accession>
<feature type="transmembrane region" description="Helical" evidence="7">
    <location>
        <begin position="319"/>
        <end position="336"/>
    </location>
</feature>
<keyword evidence="10" id="KW-1185">Reference proteome</keyword>
<organism evidence="9 10">
    <name type="scientific">Coniophora puteana (strain RWD-64-598)</name>
    <name type="common">Brown rot fungus</name>
    <dbReference type="NCBI Taxonomy" id="741705"/>
    <lineage>
        <taxon>Eukaryota</taxon>
        <taxon>Fungi</taxon>
        <taxon>Dikarya</taxon>
        <taxon>Basidiomycota</taxon>
        <taxon>Agaricomycotina</taxon>
        <taxon>Agaricomycetes</taxon>
        <taxon>Agaricomycetidae</taxon>
        <taxon>Boletales</taxon>
        <taxon>Coniophorineae</taxon>
        <taxon>Coniophoraceae</taxon>
        <taxon>Coniophora</taxon>
    </lineage>
</organism>
<dbReference type="GO" id="GO:0022857">
    <property type="term" value="F:transmembrane transporter activity"/>
    <property type="evidence" value="ECO:0007669"/>
    <property type="project" value="InterPro"/>
</dbReference>
<evidence type="ECO:0000256" key="6">
    <source>
        <dbReference type="ARBA" id="ARBA00023136"/>
    </source>
</evidence>
<keyword evidence="3" id="KW-0813">Transport</keyword>
<protein>
    <submittedName>
        <fullName evidence="9">MFS general substrate transporter</fullName>
    </submittedName>
</protein>
<gene>
    <name evidence="9" type="ORF">CONPUDRAFT_60951</name>
</gene>
<proteinExistence type="inferred from homology"/>
<dbReference type="OMA" id="MDKANTI"/>
<evidence type="ECO:0000256" key="5">
    <source>
        <dbReference type="ARBA" id="ARBA00022989"/>
    </source>
</evidence>
<dbReference type="FunFam" id="1.20.1250.20:FF:000286">
    <property type="entry name" value="MFS efflux transporter"/>
    <property type="match status" value="1"/>
</dbReference>